<keyword evidence="3" id="KW-1185">Reference proteome</keyword>
<dbReference type="AlphaFoldDB" id="A0A4S4MWS8"/>
<gene>
    <name evidence="2" type="ORF">EUX98_g4320</name>
</gene>
<reference evidence="2 3" key="1">
    <citation type="submission" date="2019-02" db="EMBL/GenBank/DDBJ databases">
        <title>Genome sequencing of the rare red list fungi Antrodiella citrinella (Flaviporus citrinellus).</title>
        <authorList>
            <person name="Buettner E."/>
            <person name="Kellner H."/>
        </authorList>
    </citation>
    <scope>NUCLEOTIDE SEQUENCE [LARGE SCALE GENOMIC DNA]</scope>
    <source>
        <strain evidence="2 3">DSM 108506</strain>
    </source>
</reference>
<dbReference type="PANTHER" id="PTHR38248:SF2">
    <property type="entry name" value="FUNK1 11"/>
    <property type="match status" value="1"/>
</dbReference>
<feature type="domain" description="Fungal-type protein kinase" evidence="1">
    <location>
        <begin position="69"/>
        <end position="109"/>
    </location>
</feature>
<dbReference type="Pfam" id="PF17667">
    <property type="entry name" value="Pkinase_fungal"/>
    <property type="match status" value="1"/>
</dbReference>
<protein>
    <recommendedName>
        <fullName evidence="1">Fungal-type protein kinase domain-containing protein</fullName>
    </recommendedName>
</protein>
<organism evidence="2 3">
    <name type="scientific">Antrodiella citrinella</name>
    <dbReference type="NCBI Taxonomy" id="2447956"/>
    <lineage>
        <taxon>Eukaryota</taxon>
        <taxon>Fungi</taxon>
        <taxon>Dikarya</taxon>
        <taxon>Basidiomycota</taxon>
        <taxon>Agaricomycotina</taxon>
        <taxon>Agaricomycetes</taxon>
        <taxon>Polyporales</taxon>
        <taxon>Steccherinaceae</taxon>
        <taxon>Antrodiella</taxon>
    </lineage>
</organism>
<feature type="non-terminal residue" evidence="2">
    <location>
        <position position="1"/>
    </location>
</feature>
<name>A0A4S4MWS8_9APHY</name>
<dbReference type="EMBL" id="SGPM01000103">
    <property type="protein sequence ID" value="THH29878.1"/>
    <property type="molecule type" value="Genomic_DNA"/>
</dbReference>
<accession>A0A4S4MWS8</accession>
<comment type="caution">
    <text evidence="2">The sequence shown here is derived from an EMBL/GenBank/DDBJ whole genome shotgun (WGS) entry which is preliminary data.</text>
</comment>
<proteinExistence type="predicted"/>
<evidence type="ECO:0000259" key="1">
    <source>
        <dbReference type="Pfam" id="PF17667"/>
    </source>
</evidence>
<evidence type="ECO:0000313" key="3">
    <source>
        <dbReference type="Proteomes" id="UP000308730"/>
    </source>
</evidence>
<dbReference type="OrthoDB" id="5584477at2759"/>
<sequence length="235" mass="27004">VGVMCDWDQATSQTESPSDIDDIYTDIFKSDIPPQDLESYGFPPATATAKSPTSFVAPFAGPSAGPAHAPRYRSGTGPFIALDILTYTNIPKHLYRHDLESFFWVLIWILASFNPKTYEIGWIRSWLDVDLFRIGQEKRQSLMFMSAFDGIIASADEEYSEYFSDWIEDLRSLIAQVNRKYMDFQGDYLGIWRKAKKQGKHQRLQDVEKNVRELVVARESILTYDAFMKCLDEKP</sequence>
<evidence type="ECO:0000313" key="2">
    <source>
        <dbReference type="EMBL" id="THH29878.1"/>
    </source>
</evidence>
<dbReference type="InterPro" id="IPR040976">
    <property type="entry name" value="Pkinase_fungal"/>
</dbReference>
<dbReference type="PANTHER" id="PTHR38248">
    <property type="entry name" value="FUNK1 6"/>
    <property type="match status" value="1"/>
</dbReference>
<dbReference type="Proteomes" id="UP000308730">
    <property type="component" value="Unassembled WGS sequence"/>
</dbReference>